<dbReference type="PANTHER" id="PTHR40056:SF1">
    <property type="entry name" value="DUF1836 DOMAIN-CONTAINING PROTEIN"/>
    <property type="match status" value="1"/>
</dbReference>
<dbReference type="PANTHER" id="PTHR40056">
    <property type="entry name" value="HYPOTHETICAL CYTOSOLIC PROTEIN"/>
    <property type="match status" value="1"/>
</dbReference>
<dbReference type="Pfam" id="PF08876">
    <property type="entry name" value="DUF1836"/>
    <property type="match status" value="1"/>
</dbReference>
<protein>
    <recommendedName>
        <fullName evidence="2">DUF1836 domain-containing protein</fullName>
    </recommendedName>
</protein>
<reference evidence="1" key="1">
    <citation type="submission" date="2019-08" db="EMBL/GenBank/DDBJ databases">
        <authorList>
            <person name="Kucharzyk K."/>
            <person name="Murdoch R.W."/>
            <person name="Higgins S."/>
            <person name="Loffler F."/>
        </authorList>
    </citation>
    <scope>NUCLEOTIDE SEQUENCE</scope>
</reference>
<evidence type="ECO:0008006" key="2">
    <source>
        <dbReference type="Google" id="ProtNLM"/>
    </source>
</evidence>
<dbReference type="AlphaFoldDB" id="A0A644Z321"/>
<accession>A0A644Z321</accession>
<dbReference type="InterPro" id="IPR014975">
    <property type="entry name" value="DUF1836"/>
</dbReference>
<comment type="caution">
    <text evidence="1">The sequence shown here is derived from an EMBL/GenBank/DDBJ whole genome shotgun (WGS) entry which is preliminary data.</text>
</comment>
<dbReference type="EMBL" id="VSSQ01007127">
    <property type="protein sequence ID" value="MPM34939.1"/>
    <property type="molecule type" value="Genomic_DNA"/>
</dbReference>
<name>A0A644Z321_9ZZZZ</name>
<gene>
    <name evidence="1" type="ORF">SDC9_81529</name>
</gene>
<evidence type="ECO:0000313" key="1">
    <source>
        <dbReference type="EMBL" id="MPM34939.1"/>
    </source>
</evidence>
<organism evidence="1">
    <name type="scientific">bioreactor metagenome</name>
    <dbReference type="NCBI Taxonomy" id="1076179"/>
    <lineage>
        <taxon>unclassified sequences</taxon>
        <taxon>metagenomes</taxon>
        <taxon>ecological metagenomes</taxon>
    </lineage>
</organism>
<proteinExistence type="predicted"/>
<sequence>MSKENKINSESFSSVVSKISEMIEEISTKSIIEYDELPQYDLFLSQVKDYLNDKFEQDNFTNNILQNYIKSEVISKPEDGKKRGYTKLHLVQLVLLGYMRPVLTTDEIKEVFRLAFNGINNRADDILSWEDTYKLFCHLQKESFYLGFLDSNSQDKEAVFKYLEDYDFNDQEKERIIVFLMVMSLVAQASNIKKLVSMIVKEYGDKY</sequence>